<evidence type="ECO:0000256" key="1">
    <source>
        <dbReference type="ARBA" id="ARBA00022723"/>
    </source>
</evidence>
<keyword evidence="1" id="KW-0479">Metal-binding</keyword>
<dbReference type="SUPFAM" id="SSF144232">
    <property type="entry name" value="HIT/MYND zinc finger-like"/>
    <property type="match status" value="1"/>
</dbReference>
<feature type="domain" description="MYND-type" evidence="5">
    <location>
        <begin position="28"/>
        <end position="69"/>
    </location>
</feature>
<dbReference type="PROSITE" id="PS01360">
    <property type="entry name" value="ZF_MYND_1"/>
    <property type="match status" value="1"/>
</dbReference>
<evidence type="ECO:0000256" key="4">
    <source>
        <dbReference type="PROSITE-ProRule" id="PRU00134"/>
    </source>
</evidence>
<evidence type="ECO:0000256" key="2">
    <source>
        <dbReference type="ARBA" id="ARBA00022771"/>
    </source>
</evidence>
<organism evidence="6">
    <name type="scientific">Mantoniella antarctica</name>
    <dbReference type="NCBI Taxonomy" id="81844"/>
    <lineage>
        <taxon>Eukaryota</taxon>
        <taxon>Viridiplantae</taxon>
        <taxon>Chlorophyta</taxon>
        <taxon>Mamiellophyceae</taxon>
        <taxon>Mamiellales</taxon>
        <taxon>Mamiellaceae</taxon>
        <taxon>Mantoniella</taxon>
    </lineage>
</organism>
<proteinExistence type="predicted"/>
<dbReference type="EMBL" id="HBFC01027320">
    <property type="protein sequence ID" value="CAD8714815.1"/>
    <property type="molecule type" value="Transcribed_RNA"/>
</dbReference>
<dbReference type="AlphaFoldDB" id="A0A7S0SUV1"/>
<keyword evidence="2 4" id="KW-0863">Zinc-finger</keyword>
<dbReference type="PROSITE" id="PS50865">
    <property type="entry name" value="ZF_MYND_2"/>
    <property type="match status" value="1"/>
</dbReference>
<dbReference type="Gene3D" id="6.10.140.2220">
    <property type="match status" value="1"/>
</dbReference>
<dbReference type="Pfam" id="PF01753">
    <property type="entry name" value="zf-MYND"/>
    <property type="match status" value="1"/>
</dbReference>
<accession>A0A7S0SUV1</accession>
<evidence type="ECO:0000256" key="3">
    <source>
        <dbReference type="ARBA" id="ARBA00022833"/>
    </source>
</evidence>
<name>A0A7S0SUV1_9CHLO</name>
<evidence type="ECO:0000259" key="5">
    <source>
        <dbReference type="PROSITE" id="PS50865"/>
    </source>
</evidence>
<sequence length="348" mass="38653">MDAARHRVHEEVGEASIPVGAFGLRGNCSNCYALPAPDKKLRYCGRCESIHYCGKECATAHWAVHKLGCAKLRQARDTKLASHQAHGGRKEDYNQEIRDLDSIMFSGGVGLQSEIMLSAWKHRRDNPIILVSVAKSGDGNYSIPEVSVIPRRKWNVDPKQSEASKQDLRRIFGESSFHPDKQYVYIVSMRDQRGAGIAANIRIDSFVTTRIRGDEIVASLTAGTRAEDLAAAFAWLENWFPSDLAARILSLILRSRAPLVQGGIPSPTPAQNTEAALWIHHALNLDFAIRLTGLVGAAHLNGKEGVLCVEHQDDPERRKVRLNDGTIISVKAANYVHIRRGDYTRYKK</sequence>
<dbReference type="InterPro" id="IPR002893">
    <property type="entry name" value="Znf_MYND"/>
</dbReference>
<dbReference type="GO" id="GO:0008270">
    <property type="term" value="F:zinc ion binding"/>
    <property type="evidence" value="ECO:0007669"/>
    <property type="project" value="UniProtKB-KW"/>
</dbReference>
<evidence type="ECO:0000313" key="6">
    <source>
        <dbReference type="EMBL" id="CAD8714815.1"/>
    </source>
</evidence>
<reference evidence="6" key="1">
    <citation type="submission" date="2021-01" db="EMBL/GenBank/DDBJ databases">
        <authorList>
            <person name="Corre E."/>
            <person name="Pelletier E."/>
            <person name="Niang G."/>
            <person name="Scheremetjew M."/>
            <person name="Finn R."/>
            <person name="Kale V."/>
            <person name="Holt S."/>
            <person name="Cochrane G."/>
            <person name="Meng A."/>
            <person name="Brown T."/>
            <person name="Cohen L."/>
        </authorList>
    </citation>
    <scope>NUCLEOTIDE SEQUENCE</scope>
    <source>
        <strain evidence="6">SL-175</strain>
    </source>
</reference>
<gene>
    <name evidence="6" type="ORF">MANT1106_LOCUS16463</name>
</gene>
<keyword evidence="3" id="KW-0862">Zinc</keyword>
<protein>
    <recommendedName>
        <fullName evidence="5">MYND-type domain-containing protein</fullName>
    </recommendedName>
</protein>